<dbReference type="Proteomes" id="UP000001935">
    <property type="component" value="Chromosome"/>
</dbReference>
<feature type="region of interest" description="Disordered" evidence="1">
    <location>
        <begin position="88"/>
        <end position="130"/>
    </location>
</feature>
<dbReference type="AlphaFoldDB" id="Q2IFS9"/>
<dbReference type="OrthoDB" id="5383207at2"/>
<evidence type="ECO:0000313" key="3">
    <source>
        <dbReference type="Proteomes" id="UP000001935"/>
    </source>
</evidence>
<organism evidence="2 3">
    <name type="scientific">Anaeromyxobacter dehalogenans (strain 2CP-C)</name>
    <dbReference type="NCBI Taxonomy" id="290397"/>
    <lineage>
        <taxon>Bacteria</taxon>
        <taxon>Pseudomonadati</taxon>
        <taxon>Myxococcota</taxon>
        <taxon>Myxococcia</taxon>
        <taxon>Myxococcales</taxon>
        <taxon>Cystobacterineae</taxon>
        <taxon>Anaeromyxobacteraceae</taxon>
        <taxon>Anaeromyxobacter</taxon>
    </lineage>
</organism>
<accession>Q2IFS9</accession>
<dbReference type="EMBL" id="CP000251">
    <property type="protein sequence ID" value="ABC83435.1"/>
    <property type="molecule type" value="Genomic_DNA"/>
</dbReference>
<proteinExistence type="predicted"/>
<sequence length="146" mass="15245">MAVKVMVAPAIAKGELEKPRSLGRVKEPGDAAKPRRRRSSVYDADGNEVFITLMCLKCHKMRPLSQFGLRRMADGAIRNQPWCRTCRSGTAEKPRRGAAETVESSAVEAPPAANGVAAPGEPAPGPKRASGAVAAEVAAALAAGRG</sequence>
<dbReference type="KEGG" id="ade:Adeh_3669"/>
<feature type="compositionally biased region" description="Low complexity" evidence="1">
    <location>
        <begin position="99"/>
        <end position="120"/>
    </location>
</feature>
<feature type="region of interest" description="Disordered" evidence="1">
    <location>
        <begin position="19"/>
        <end position="39"/>
    </location>
</feature>
<protein>
    <submittedName>
        <fullName evidence="2">Uncharacterized protein</fullName>
    </submittedName>
</protein>
<reference evidence="2" key="1">
    <citation type="submission" date="2006-01" db="EMBL/GenBank/DDBJ databases">
        <title>Complete sequence of Anaeromyxobacter dehalogenans 2CP-C.</title>
        <authorList>
            <consortium name="US DOE Joint Genome Institute"/>
            <person name="Copeland A."/>
            <person name="Lucas S."/>
            <person name="Lapidus A."/>
            <person name="Barry K."/>
            <person name="Detter J.C."/>
            <person name="Glavina T."/>
            <person name="Hammon N."/>
            <person name="Israni S."/>
            <person name="Pitluck S."/>
            <person name="Brettin T."/>
            <person name="Bruce D."/>
            <person name="Han C."/>
            <person name="Tapia R."/>
            <person name="Gilna P."/>
            <person name="Kiss H."/>
            <person name="Schmutz J."/>
            <person name="Larimer F."/>
            <person name="Land M."/>
            <person name="Kyrpides N."/>
            <person name="Anderson I."/>
            <person name="Sanford R.A."/>
            <person name="Ritalahti K.M."/>
            <person name="Thomas H.S."/>
            <person name="Kirby J.R."/>
            <person name="Zhulin I.B."/>
            <person name="Loeffler F.E."/>
            <person name="Richardson P."/>
        </authorList>
    </citation>
    <scope>NUCLEOTIDE SEQUENCE</scope>
    <source>
        <strain evidence="2">2CP-C</strain>
    </source>
</reference>
<evidence type="ECO:0000256" key="1">
    <source>
        <dbReference type="SAM" id="MobiDB-lite"/>
    </source>
</evidence>
<name>Q2IFS9_ANADE</name>
<evidence type="ECO:0000313" key="2">
    <source>
        <dbReference type="EMBL" id="ABC83435.1"/>
    </source>
</evidence>
<dbReference type="RefSeq" id="WP_011422717.1">
    <property type="nucleotide sequence ID" value="NC_007760.1"/>
</dbReference>
<dbReference type="HOGENOM" id="CLU_153019_0_0_7"/>
<feature type="compositionally biased region" description="Basic and acidic residues" evidence="1">
    <location>
        <begin position="19"/>
        <end position="33"/>
    </location>
</feature>
<gene>
    <name evidence="2" type="ordered locus">Adeh_3669</name>
</gene>